<dbReference type="Gene3D" id="3.40.630.30">
    <property type="match status" value="1"/>
</dbReference>
<feature type="compositionally biased region" description="Pro residues" evidence="3">
    <location>
        <begin position="268"/>
        <end position="286"/>
    </location>
</feature>
<feature type="region of interest" description="Disordered" evidence="3">
    <location>
        <begin position="36"/>
        <end position="70"/>
    </location>
</feature>
<feature type="compositionally biased region" description="Low complexity" evidence="3">
    <location>
        <begin position="1"/>
        <end position="12"/>
    </location>
</feature>
<protein>
    <recommendedName>
        <fullName evidence="4">N-acetyltransferase domain-containing protein</fullName>
    </recommendedName>
</protein>
<dbReference type="GO" id="GO:0007064">
    <property type="term" value="P:mitotic sister chromatid cohesion"/>
    <property type="evidence" value="ECO:0007669"/>
    <property type="project" value="TreeGrafter"/>
</dbReference>
<dbReference type="RefSeq" id="XP_031000694.1">
    <property type="nucleotide sequence ID" value="XM_031134014.1"/>
</dbReference>
<feature type="region of interest" description="Disordered" evidence="3">
    <location>
        <begin position="125"/>
        <end position="146"/>
    </location>
</feature>
<feature type="region of interest" description="Disordered" evidence="3">
    <location>
        <begin position="265"/>
        <end position="286"/>
    </location>
</feature>
<name>A0A507BHJ4_9PEZI</name>
<proteinExistence type="predicted"/>
<feature type="domain" description="N-acetyltransferase" evidence="4">
    <location>
        <begin position="73"/>
        <end position="267"/>
    </location>
</feature>
<evidence type="ECO:0000313" key="6">
    <source>
        <dbReference type="Proteomes" id="UP000319257"/>
    </source>
</evidence>
<evidence type="ECO:0000313" key="5">
    <source>
        <dbReference type="EMBL" id="TPX18983.1"/>
    </source>
</evidence>
<dbReference type="SUPFAM" id="SSF55729">
    <property type="entry name" value="Acyl-CoA N-acyltransferases (Nat)"/>
    <property type="match status" value="1"/>
</dbReference>
<accession>A0A507BHJ4</accession>
<dbReference type="PROSITE" id="PS51186">
    <property type="entry name" value="GNAT"/>
    <property type="match status" value="1"/>
</dbReference>
<dbReference type="GeneID" id="41978747"/>
<dbReference type="PANTHER" id="PTHR42919:SF8">
    <property type="entry name" value="N-ALPHA-ACETYLTRANSFERASE 50"/>
    <property type="match status" value="1"/>
</dbReference>
<evidence type="ECO:0000256" key="3">
    <source>
        <dbReference type="SAM" id="MobiDB-lite"/>
    </source>
</evidence>
<gene>
    <name evidence="5" type="ORF">E0L32_011300</name>
</gene>
<comment type="caution">
    <text evidence="5">The sequence shown here is derived from an EMBL/GenBank/DDBJ whole genome shotgun (WGS) entry which is preliminary data.</text>
</comment>
<evidence type="ECO:0000256" key="2">
    <source>
        <dbReference type="ARBA" id="ARBA00023315"/>
    </source>
</evidence>
<dbReference type="InParanoid" id="A0A507BHJ4"/>
<keyword evidence="2" id="KW-0012">Acyltransferase</keyword>
<dbReference type="OrthoDB" id="47374at2759"/>
<evidence type="ECO:0000259" key="4">
    <source>
        <dbReference type="PROSITE" id="PS51186"/>
    </source>
</evidence>
<dbReference type="GO" id="GO:0031415">
    <property type="term" value="C:NatA complex"/>
    <property type="evidence" value="ECO:0007669"/>
    <property type="project" value="TreeGrafter"/>
</dbReference>
<keyword evidence="1" id="KW-0808">Transferase</keyword>
<feature type="compositionally biased region" description="Low complexity" evidence="3">
    <location>
        <begin position="131"/>
        <end position="141"/>
    </location>
</feature>
<dbReference type="Pfam" id="PF00583">
    <property type="entry name" value="Acetyltransf_1"/>
    <property type="match status" value="1"/>
</dbReference>
<keyword evidence="6" id="KW-1185">Reference proteome</keyword>
<dbReference type="EMBL" id="SKBQ01000103">
    <property type="protein sequence ID" value="TPX18983.1"/>
    <property type="molecule type" value="Genomic_DNA"/>
</dbReference>
<dbReference type="Proteomes" id="UP000319257">
    <property type="component" value="Unassembled WGS sequence"/>
</dbReference>
<dbReference type="AlphaFoldDB" id="A0A507BHJ4"/>
<evidence type="ECO:0000256" key="1">
    <source>
        <dbReference type="ARBA" id="ARBA00022679"/>
    </source>
</evidence>
<reference evidence="5 6" key="1">
    <citation type="submission" date="2019-06" db="EMBL/GenBank/DDBJ databases">
        <title>Draft genome sequence of the filamentous fungus Phialemoniopsis curvata isolated from diesel fuel.</title>
        <authorList>
            <person name="Varaljay V.A."/>
            <person name="Lyon W.J."/>
            <person name="Crouch A.L."/>
            <person name="Drake C.E."/>
            <person name="Hollomon J.M."/>
            <person name="Nadeau L.J."/>
            <person name="Nunn H.S."/>
            <person name="Stevenson B.S."/>
            <person name="Bojanowski C.L."/>
            <person name="Crookes-Goodson W.J."/>
        </authorList>
    </citation>
    <scope>NUCLEOTIDE SEQUENCE [LARGE SCALE GENOMIC DNA]</scope>
    <source>
        <strain evidence="5 6">D216</strain>
    </source>
</reference>
<dbReference type="InterPro" id="IPR016181">
    <property type="entry name" value="Acyl_CoA_acyltransferase"/>
</dbReference>
<feature type="region of interest" description="Disordered" evidence="3">
    <location>
        <begin position="1"/>
        <end position="24"/>
    </location>
</feature>
<dbReference type="GO" id="GO:0016747">
    <property type="term" value="F:acyltransferase activity, transferring groups other than amino-acyl groups"/>
    <property type="evidence" value="ECO:0007669"/>
    <property type="project" value="InterPro"/>
</dbReference>
<dbReference type="InterPro" id="IPR000182">
    <property type="entry name" value="GNAT_dom"/>
</dbReference>
<dbReference type="PANTHER" id="PTHR42919">
    <property type="entry name" value="N-ALPHA-ACETYLTRANSFERASE"/>
    <property type="match status" value="1"/>
</dbReference>
<feature type="non-terminal residue" evidence="5">
    <location>
        <position position="286"/>
    </location>
</feature>
<dbReference type="STRING" id="1093900.A0A507BHJ4"/>
<sequence>MSFFQPRQQPNYAPRPAPQPPAAVKAAQVAAAAAAAAQATQYGSEPPMTASASSPLPTTTTQPAAAASPHPQATIVPVAEHHIPALRRINSLLLPVNYPDSFYHKALDPAVSGLFSRVILWRDDDDDDGSDQQSQQQQGGSEQRASDQVIGGIVCRLEPSPFSSAASPGEAQQAIYIQSLALLSPYRGLGLAAAALDDILAAAAAHTASSASRLDVRTAFAHVWTENEDGLAWYLARGFVREGPEPVRGYYFKLRPDTAWVVRREIPGPGPAPTPPAARRPVPQPV</sequence>
<dbReference type="InterPro" id="IPR051556">
    <property type="entry name" value="N-term/lysine_N-AcTrnsfr"/>
</dbReference>
<organism evidence="5 6">
    <name type="scientific">Thyridium curvatum</name>
    <dbReference type="NCBI Taxonomy" id="1093900"/>
    <lineage>
        <taxon>Eukaryota</taxon>
        <taxon>Fungi</taxon>
        <taxon>Dikarya</taxon>
        <taxon>Ascomycota</taxon>
        <taxon>Pezizomycotina</taxon>
        <taxon>Sordariomycetes</taxon>
        <taxon>Sordariomycetidae</taxon>
        <taxon>Thyridiales</taxon>
        <taxon>Thyridiaceae</taxon>
        <taxon>Thyridium</taxon>
    </lineage>
</organism>